<dbReference type="GO" id="GO:0003684">
    <property type="term" value="F:damaged DNA binding"/>
    <property type="evidence" value="ECO:0007669"/>
    <property type="project" value="InterPro"/>
</dbReference>
<comment type="similarity">
    <text evidence="1">Belongs to the DNA polymerase type-Y family.</text>
</comment>
<dbReference type="InterPro" id="IPR043502">
    <property type="entry name" value="DNA/RNA_pol_sf"/>
</dbReference>
<reference evidence="4" key="1">
    <citation type="submission" date="2017-09" db="EMBL/GenBank/DDBJ databases">
        <title>Depth-based differentiation of microbial function through sediment-hosted aquifers and enrichment of novel symbionts in the deep terrestrial subsurface.</title>
        <authorList>
            <person name="Probst A.J."/>
            <person name="Ladd B."/>
            <person name="Jarett J.K."/>
            <person name="Geller-Mcgrath D.E."/>
            <person name="Sieber C.M.K."/>
            <person name="Emerson J.B."/>
            <person name="Anantharaman K."/>
            <person name="Thomas B.C."/>
            <person name="Malmstrom R."/>
            <person name="Stieglmeier M."/>
            <person name="Klingl A."/>
            <person name="Woyke T."/>
            <person name="Ryan C.M."/>
            <person name="Banfield J.F."/>
        </authorList>
    </citation>
    <scope>NUCLEOTIDE SEQUENCE [LARGE SCALE GENOMIC DNA]</scope>
</reference>
<dbReference type="GO" id="GO:0009432">
    <property type="term" value="P:SOS response"/>
    <property type="evidence" value="ECO:0007669"/>
    <property type="project" value="TreeGrafter"/>
</dbReference>
<dbReference type="Gene3D" id="3.30.1490.100">
    <property type="entry name" value="DNA polymerase, Y-family, little finger domain"/>
    <property type="match status" value="1"/>
</dbReference>
<evidence type="ECO:0000256" key="1">
    <source>
        <dbReference type="ARBA" id="ARBA00010945"/>
    </source>
</evidence>
<protein>
    <recommendedName>
        <fullName evidence="2">UmuC domain-containing protein</fullName>
    </recommendedName>
</protein>
<gene>
    <name evidence="3" type="ORF">COT51_00675</name>
</gene>
<organism evidence="3 4">
    <name type="scientific">candidate division WWE3 bacterium CG08_land_8_20_14_0_20_41_15</name>
    <dbReference type="NCBI Taxonomy" id="1975086"/>
    <lineage>
        <taxon>Bacteria</taxon>
        <taxon>Katanobacteria</taxon>
    </lineage>
</organism>
<dbReference type="AlphaFoldDB" id="A0A2H0XCH2"/>
<dbReference type="GO" id="GO:0006281">
    <property type="term" value="P:DNA repair"/>
    <property type="evidence" value="ECO:0007669"/>
    <property type="project" value="InterPro"/>
</dbReference>
<dbReference type="InterPro" id="IPR043128">
    <property type="entry name" value="Rev_trsase/Diguanyl_cyclase"/>
</dbReference>
<dbReference type="GO" id="GO:0042276">
    <property type="term" value="P:error-prone translesion synthesis"/>
    <property type="evidence" value="ECO:0007669"/>
    <property type="project" value="TreeGrafter"/>
</dbReference>
<dbReference type="SUPFAM" id="SSF100879">
    <property type="entry name" value="Lesion bypass DNA polymerase (Y-family), little finger domain"/>
    <property type="match status" value="1"/>
</dbReference>
<dbReference type="InterPro" id="IPR017961">
    <property type="entry name" value="DNA_pol_Y-fam_little_finger"/>
</dbReference>
<dbReference type="PROSITE" id="PS50173">
    <property type="entry name" value="UMUC"/>
    <property type="match status" value="1"/>
</dbReference>
<dbReference type="Gene3D" id="3.40.1170.60">
    <property type="match status" value="1"/>
</dbReference>
<evidence type="ECO:0000313" key="3">
    <source>
        <dbReference type="EMBL" id="PIS21818.1"/>
    </source>
</evidence>
<dbReference type="InterPro" id="IPR001126">
    <property type="entry name" value="UmuC"/>
</dbReference>
<dbReference type="PANTHER" id="PTHR11076">
    <property type="entry name" value="DNA REPAIR POLYMERASE UMUC / TRANSFERASE FAMILY MEMBER"/>
    <property type="match status" value="1"/>
</dbReference>
<dbReference type="PANTHER" id="PTHR11076:SF33">
    <property type="entry name" value="DNA POLYMERASE KAPPA"/>
    <property type="match status" value="1"/>
</dbReference>
<evidence type="ECO:0000313" key="4">
    <source>
        <dbReference type="Proteomes" id="UP000231098"/>
    </source>
</evidence>
<dbReference type="EMBL" id="PEYV01000013">
    <property type="protein sequence ID" value="PIS21818.1"/>
    <property type="molecule type" value="Genomic_DNA"/>
</dbReference>
<name>A0A2H0XCH2_UNCKA</name>
<dbReference type="InterPro" id="IPR050116">
    <property type="entry name" value="DNA_polymerase-Y"/>
</dbReference>
<dbReference type="SUPFAM" id="SSF56672">
    <property type="entry name" value="DNA/RNA polymerases"/>
    <property type="match status" value="1"/>
</dbReference>
<accession>A0A2H0XCH2</accession>
<dbReference type="GO" id="GO:0003887">
    <property type="term" value="F:DNA-directed DNA polymerase activity"/>
    <property type="evidence" value="ECO:0007669"/>
    <property type="project" value="TreeGrafter"/>
</dbReference>
<dbReference type="Pfam" id="PF11799">
    <property type="entry name" value="IMS_C"/>
    <property type="match status" value="1"/>
</dbReference>
<dbReference type="GO" id="GO:0005829">
    <property type="term" value="C:cytosol"/>
    <property type="evidence" value="ECO:0007669"/>
    <property type="project" value="TreeGrafter"/>
</dbReference>
<dbReference type="Gene3D" id="3.30.70.270">
    <property type="match status" value="1"/>
</dbReference>
<feature type="domain" description="UmuC" evidence="2">
    <location>
        <begin position="12"/>
        <end position="206"/>
    </location>
</feature>
<dbReference type="Pfam" id="PF00817">
    <property type="entry name" value="IMS"/>
    <property type="match status" value="1"/>
</dbReference>
<comment type="caution">
    <text evidence="3">The sequence shown here is derived from an EMBL/GenBank/DDBJ whole genome shotgun (WGS) entry which is preliminary data.</text>
</comment>
<dbReference type="InterPro" id="IPR036775">
    <property type="entry name" value="DNA_pol_Y-fam_lit_finger_sf"/>
</dbReference>
<proteinExistence type="inferred from homology"/>
<dbReference type="Proteomes" id="UP000231098">
    <property type="component" value="Unassembled WGS sequence"/>
</dbReference>
<sequence length="413" mass="46645">MTLPFNNSDSIVMHIDLNSCFASCEQQANPLIRHKPVAVAAYVSPGGCILASSYEAKAFGVKTGTRVFEGRALCPTLIVKEPDPPLYRYISQKMMALFREYSPDCVQKSVDEAVLDFFGVSNAGATSYVARLVSGQKLHNVGYEIKERIKSEIGDYLIVNVGIGPNRFLAKTAASWHKPDGLDEINHLNLEEAFSQFKLRDLCGINFRLEERLNLVNVFTPLDFLHADLITLRGAFGGICGYYWYLRLRGYEIDKVNFPRRSFGQSYALPKATNDEIELSRLLLKLCEKMGRRLRESGLSAGGIHVACNFDESFFHHGEKVSTNLYSTQSLYKESRRILFSTKLLPVRLLAVSCFDLKPNFPAQQYLFDNLLEERHLSDALDKINDRYGEFVVAPASMMEMDKKIIDRIAFGK</sequence>
<evidence type="ECO:0000259" key="2">
    <source>
        <dbReference type="PROSITE" id="PS50173"/>
    </source>
</evidence>